<dbReference type="GO" id="GO:0016787">
    <property type="term" value="F:hydrolase activity"/>
    <property type="evidence" value="ECO:0007669"/>
    <property type="project" value="UniProtKB-KW"/>
</dbReference>
<feature type="domain" description="Alpha/beta hydrolase fold-3" evidence="4">
    <location>
        <begin position="106"/>
        <end position="307"/>
    </location>
</feature>
<gene>
    <name evidence="5" type="ORF">Ccrd_010820</name>
</gene>
<dbReference type="PROSITE" id="PS01174">
    <property type="entry name" value="LIPASE_GDXG_SER"/>
    <property type="match status" value="1"/>
</dbReference>
<dbReference type="EMBL" id="LEKV01001001">
    <property type="protein sequence ID" value="KVI10770.1"/>
    <property type="molecule type" value="Genomic_DNA"/>
</dbReference>
<dbReference type="InterPro" id="IPR050466">
    <property type="entry name" value="Carboxylest/Gibb_receptor"/>
</dbReference>
<evidence type="ECO:0000313" key="5">
    <source>
        <dbReference type="EMBL" id="KVI10770.1"/>
    </source>
</evidence>
<dbReference type="Gramene" id="KVI10770">
    <property type="protein sequence ID" value="KVI10770"/>
    <property type="gene ID" value="Ccrd_010820"/>
</dbReference>
<dbReference type="PROSITE" id="PS01173">
    <property type="entry name" value="LIPASE_GDXG_HIS"/>
    <property type="match status" value="1"/>
</dbReference>
<evidence type="ECO:0000256" key="2">
    <source>
        <dbReference type="ARBA" id="ARBA00022801"/>
    </source>
</evidence>
<comment type="similarity">
    <text evidence="1">Belongs to the 'GDXG' lipolytic enzyme family.</text>
</comment>
<reference evidence="5 6" key="1">
    <citation type="journal article" date="2016" name="Sci. Rep.">
        <title>The genome sequence of the outbreeding globe artichoke constructed de novo incorporating a phase-aware low-pass sequencing strategy of F1 progeny.</title>
        <authorList>
            <person name="Scaglione D."/>
            <person name="Reyes-Chin-Wo S."/>
            <person name="Acquadro A."/>
            <person name="Froenicke L."/>
            <person name="Portis E."/>
            <person name="Beitel C."/>
            <person name="Tirone M."/>
            <person name="Mauro R."/>
            <person name="Lo Monaco A."/>
            <person name="Mauromicale G."/>
            <person name="Faccioli P."/>
            <person name="Cattivelli L."/>
            <person name="Rieseberg L."/>
            <person name="Michelmore R."/>
            <person name="Lanteri S."/>
        </authorList>
    </citation>
    <scope>NUCLEOTIDE SEQUENCE [LARGE SCALE GENOMIC DNA]</scope>
    <source>
        <strain evidence="5">2C</strain>
    </source>
</reference>
<dbReference type="InterPro" id="IPR029058">
    <property type="entry name" value="AB_hydrolase_fold"/>
</dbReference>
<dbReference type="SUPFAM" id="SSF53474">
    <property type="entry name" value="alpha/beta-Hydrolases"/>
    <property type="match status" value="1"/>
</dbReference>
<name>A0A118K6J5_CYNCS</name>
<dbReference type="Pfam" id="PF07859">
    <property type="entry name" value="Abhydrolase_3"/>
    <property type="match status" value="1"/>
</dbReference>
<evidence type="ECO:0000256" key="1">
    <source>
        <dbReference type="ARBA" id="ARBA00010515"/>
    </source>
</evidence>
<proteinExistence type="inferred from homology"/>
<dbReference type="InterPro" id="IPR013094">
    <property type="entry name" value="AB_hydrolase_3"/>
</dbReference>
<sequence>MVVERSVRGAEKEEGPCSNLLHHPPPTLFWFPAMESTQDEILHDFHPILRVYKDGRVHKMTTTPIVPPSDDPQTTVRSKDVVVSADPKIAARLYLPRTTNTKLPLLIYIHGGAFAIESAFSTLYHNHLNSLTAAANIAAVSIEYRLAPEHPIPACYDDCWETLKWIANTPDPWIRNHADLSRVFLAGDSAGANIAHNIMVQFSENGIGSGLKIVGIALIHPFFSFDEEDKLWKYLCPGTNGLNDPRMNPAADPGLMAKMVCEKVVVCTAGKDHLRDRGWSYYEALKKSGWGGQLQIMETEDEDHCFHLFNPNSEKSHALVSFLSSLFN</sequence>
<comment type="caution">
    <text evidence="5">The sequence shown here is derived from an EMBL/GenBank/DDBJ whole genome shotgun (WGS) entry which is preliminary data.</text>
</comment>
<dbReference type="Gene3D" id="3.40.50.1820">
    <property type="entry name" value="alpha/beta hydrolase"/>
    <property type="match status" value="1"/>
</dbReference>
<protein>
    <submittedName>
        <fullName evidence="5">Alpha/beta hydrolase fold-3</fullName>
    </submittedName>
</protein>
<evidence type="ECO:0000313" key="6">
    <source>
        <dbReference type="Proteomes" id="UP000243975"/>
    </source>
</evidence>
<feature type="active site" evidence="3">
    <location>
        <position position="189"/>
    </location>
</feature>
<dbReference type="InterPro" id="IPR033140">
    <property type="entry name" value="Lipase_GDXG_put_SER_AS"/>
</dbReference>
<dbReference type="PANTHER" id="PTHR23024:SF479">
    <property type="entry name" value="CARBOXYLESTERASE 2-RELATED"/>
    <property type="match status" value="1"/>
</dbReference>
<keyword evidence="6" id="KW-1185">Reference proteome</keyword>
<evidence type="ECO:0000256" key="3">
    <source>
        <dbReference type="PROSITE-ProRule" id="PRU10038"/>
    </source>
</evidence>
<evidence type="ECO:0000259" key="4">
    <source>
        <dbReference type="Pfam" id="PF07859"/>
    </source>
</evidence>
<dbReference type="AlphaFoldDB" id="A0A118K6J5"/>
<keyword evidence="2 5" id="KW-0378">Hydrolase</keyword>
<dbReference type="InterPro" id="IPR002168">
    <property type="entry name" value="Lipase_GDXG_HIS_AS"/>
</dbReference>
<accession>A0A118K6J5</accession>
<dbReference type="Proteomes" id="UP000243975">
    <property type="component" value="Unassembled WGS sequence"/>
</dbReference>
<organism evidence="5 6">
    <name type="scientific">Cynara cardunculus var. scolymus</name>
    <name type="common">Globe artichoke</name>
    <name type="synonym">Cynara scolymus</name>
    <dbReference type="NCBI Taxonomy" id="59895"/>
    <lineage>
        <taxon>Eukaryota</taxon>
        <taxon>Viridiplantae</taxon>
        <taxon>Streptophyta</taxon>
        <taxon>Embryophyta</taxon>
        <taxon>Tracheophyta</taxon>
        <taxon>Spermatophyta</taxon>
        <taxon>Magnoliopsida</taxon>
        <taxon>eudicotyledons</taxon>
        <taxon>Gunneridae</taxon>
        <taxon>Pentapetalae</taxon>
        <taxon>asterids</taxon>
        <taxon>campanulids</taxon>
        <taxon>Asterales</taxon>
        <taxon>Asteraceae</taxon>
        <taxon>Carduoideae</taxon>
        <taxon>Cardueae</taxon>
        <taxon>Carduinae</taxon>
        <taxon>Cynara</taxon>
    </lineage>
</organism>
<dbReference type="PANTHER" id="PTHR23024">
    <property type="entry name" value="ARYLACETAMIDE DEACETYLASE"/>
    <property type="match status" value="1"/>
</dbReference>
<dbReference type="STRING" id="59895.A0A118K6J5"/>
<dbReference type="OMA" id="KYRKHDF"/>